<dbReference type="CDD" id="cd00082">
    <property type="entry name" value="HisKA"/>
    <property type="match status" value="1"/>
</dbReference>
<dbReference type="SUPFAM" id="SSF47384">
    <property type="entry name" value="Homodimeric domain of signal transducing histidine kinase"/>
    <property type="match status" value="1"/>
</dbReference>
<dbReference type="CDD" id="cd00130">
    <property type="entry name" value="PAS"/>
    <property type="match status" value="1"/>
</dbReference>
<evidence type="ECO:0000313" key="19">
    <source>
        <dbReference type="Proteomes" id="UP000321034"/>
    </source>
</evidence>
<feature type="domain" description="PAC" evidence="17">
    <location>
        <begin position="81"/>
        <end position="133"/>
    </location>
</feature>
<dbReference type="OrthoDB" id="9764154at2"/>
<dbReference type="InterPro" id="IPR004358">
    <property type="entry name" value="Sig_transdc_His_kin-like_C"/>
</dbReference>
<evidence type="ECO:0000256" key="1">
    <source>
        <dbReference type="ARBA" id="ARBA00000085"/>
    </source>
</evidence>
<dbReference type="Gene3D" id="1.10.287.130">
    <property type="match status" value="1"/>
</dbReference>
<keyword evidence="9" id="KW-0418">Kinase</keyword>
<dbReference type="InterPro" id="IPR036890">
    <property type="entry name" value="HATPase_C_sf"/>
</dbReference>
<dbReference type="Proteomes" id="UP000321034">
    <property type="component" value="Unassembled WGS sequence"/>
</dbReference>
<dbReference type="InterPro" id="IPR001610">
    <property type="entry name" value="PAC"/>
</dbReference>
<protein>
    <recommendedName>
        <fullName evidence="14">Sensor-like histidine kinase SenX3</fullName>
        <ecNumber evidence="4">2.7.13.3</ecNumber>
    </recommendedName>
</protein>
<dbReference type="GO" id="GO:0000155">
    <property type="term" value="F:phosphorelay sensor kinase activity"/>
    <property type="evidence" value="ECO:0007669"/>
    <property type="project" value="InterPro"/>
</dbReference>
<dbReference type="GO" id="GO:0007234">
    <property type="term" value="P:osmosensory signaling via phosphorelay pathway"/>
    <property type="evidence" value="ECO:0007669"/>
    <property type="project" value="TreeGrafter"/>
</dbReference>
<evidence type="ECO:0000259" key="15">
    <source>
        <dbReference type="PROSITE" id="PS50109"/>
    </source>
</evidence>
<evidence type="ECO:0000259" key="16">
    <source>
        <dbReference type="PROSITE" id="PS50112"/>
    </source>
</evidence>
<keyword evidence="19" id="KW-1185">Reference proteome</keyword>
<evidence type="ECO:0000256" key="2">
    <source>
        <dbReference type="ARBA" id="ARBA00004141"/>
    </source>
</evidence>
<dbReference type="PANTHER" id="PTHR42878">
    <property type="entry name" value="TWO-COMPONENT HISTIDINE KINASE"/>
    <property type="match status" value="1"/>
</dbReference>
<gene>
    <name evidence="18" type="ORF">FVP77_15585</name>
</gene>
<sequence>MEPTSTRPPSIAWSDQVAVFAIVELDRSGYVQSWNSGAERIKGYTREEIVGEHFSRFYRPQDRERGVPERLLASALAHGYVEDTGWRVRSDGALFWAHVTITAVRDAHGTPTGFVKIVRDLTASKRADDELNAFLRSFVHDFLSPVTAVRGYVDLLREGIGDTDEMLRHLGATSDHLLAMATALAARVRDDPPPRRDEVAHVGTLVREAASLVLPGDLFGRLSFSIADDAAVQGDATELRRAVQNVLENAAKYSEATIDVIVEATADTVDIVVRDRGRGIHPDDLSAILEDGVRGRLARDDDGGSGIGLASAARAVANAGGTIGLESSLGRGTTVRVRLPRAADETGR</sequence>
<evidence type="ECO:0000256" key="13">
    <source>
        <dbReference type="ARBA" id="ARBA00023136"/>
    </source>
</evidence>
<feature type="domain" description="Histidine kinase" evidence="15">
    <location>
        <begin position="137"/>
        <end position="343"/>
    </location>
</feature>
<keyword evidence="11" id="KW-1133">Transmembrane helix</keyword>
<evidence type="ECO:0000256" key="14">
    <source>
        <dbReference type="ARBA" id="ARBA00039401"/>
    </source>
</evidence>
<dbReference type="SMART" id="SM00387">
    <property type="entry name" value="HATPase_c"/>
    <property type="match status" value="1"/>
</dbReference>
<evidence type="ECO:0000256" key="10">
    <source>
        <dbReference type="ARBA" id="ARBA00022840"/>
    </source>
</evidence>
<reference evidence="18 19" key="1">
    <citation type="submission" date="2019-08" db="EMBL/GenBank/DDBJ databases">
        <authorList>
            <person name="Dong K."/>
        </authorList>
    </citation>
    <scope>NUCLEOTIDE SEQUENCE [LARGE SCALE GENOMIC DNA]</scope>
    <source>
        <strain evidence="18 19">JCM14558</strain>
    </source>
</reference>
<dbReference type="InterPro" id="IPR003594">
    <property type="entry name" value="HATPase_dom"/>
</dbReference>
<dbReference type="GO" id="GO:0005886">
    <property type="term" value="C:plasma membrane"/>
    <property type="evidence" value="ECO:0007669"/>
    <property type="project" value="UniProtKB-SubCell"/>
</dbReference>
<evidence type="ECO:0000256" key="9">
    <source>
        <dbReference type="ARBA" id="ARBA00022777"/>
    </source>
</evidence>
<proteinExistence type="predicted"/>
<keyword evidence="12" id="KW-0902">Two-component regulatory system</keyword>
<dbReference type="InterPro" id="IPR036097">
    <property type="entry name" value="HisK_dim/P_sf"/>
</dbReference>
<dbReference type="RefSeq" id="WP_147895440.1">
    <property type="nucleotide sequence ID" value="NZ_BAAANR010000001.1"/>
</dbReference>
<dbReference type="InterPro" id="IPR005467">
    <property type="entry name" value="His_kinase_dom"/>
</dbReference>
<dbReference type="EMBL" id="VRSV01000002">
    <property type="protein sequence ID" value="TXK10265.1"/>
    <property type="molecule type" value="Genomic_DNA"/>
</dbReference>
<dbReference type="PROSITE" id="PS50112">
    <property type="entry name" value="PAS"/>
    <property type="match status" value="1"/>
</dbReference>
<keyword evidence="5" id="KW-0597">Phosphoprotein</keyword>
<dbReference type="Gene3D" id="3.30.565.10">
    <property type="entry name" value="Histidine kinase-like ATPase, C-terminal domain"/>
    <property type="match status" value="1"/>
</dbReference>
<evidence type="ECO:0000259" key="17">
    <source>
        <dbReference type="PROSITE" id="PS50113"/>
    </source>
</evidence>
<accession>A0A5C8HYU2</accession>
<dbReference type="InterPro" id="IPR003661">
    <property type="entry name" value="HisK_dim/P_dom"/>
</dbReference>
<dbReference type="NCBIfam" id="TIGR00229">
    <property type="entry name" value="sensory_box"/>
    <property type="match status" value="1"/>
</dbReference>
<keyword evidence="13" id="KW-0472">Membrane</keyword>
<evidence type="ECO:0000256" key="8">
    <source>
        <dbReference type="ARBA" id="ARBA00022741"/>
    </source>
</evidence>
<dbReference type="SUPFAM" id="SSF55785">
    <property type="entry name" value="PYP-like sensor domain (PAS domain)"/>
    <property type="match status" value="1"/>
</dbReference>
<comment type="caution">
    <text evidence="18">The sequence shown here is derived from an EMBL/GenBank/DDBJ whole genome shotgun (WGS) entry which is preliminary data.</text>
</comment>
<organism evidence="18 19">
    <name type="scientific">Microbacterium hatanonis</name>
    <dbReference type="NCBI Taxonomy" id="404366"/>
    <lineage>
        <taxon>Bacteria</taxon>
        <taxon>Bacillati</taxon>
        <taxon>Actinomycetota</taxon>
        <taxon>Actinomycetes</taxon>
        <taxon>Micrococcales</taxon>
        <taxon>Microbacteriaceae</taxon>
        <taxon>Microbacterium</taxon>
    </lineage>
</organism>
<dbReference type="PRINTS" id="PR00344">
    <property type="entry name" value="BCTRLSENSOR"/>
</dbReference>
<evidence type="ECO:0000256" key="3">
    <source>
        <dbReference type="ARBA" id="ARBA00004236"/>
    </source>
</evidence>
<keyword evidence="7" id="KW-0812">Transmembrane</keyword>
<keyword evidence="10" id="KW-0067">ATP-binding</keyword>
<keyword evidence="8" id="KW-0547">Nucleotide-binding</keyword>
<dbReference type="SMART" id="SM00086">
    <property type="entry name" value="PAC"/>
    <property type="match status" value="1"/>
</dbReference>
<name>A0A5C8HYU2_9MICO</name>
<evidence type="ECO:0000256" key="11">
    <source>
        <dbReference type="ARBA" id="ARBA00022989"/>
    </source>
</evidence>
<dbReference type="InterPro" id="IPR050351">
    <property type="entry name" value="BphY/WalK/GraS-like"/>
</dbReference>
<dbReference type="Pfam" id="PF13426">
    <property type="entry name" value="PAS_9"/>
    <property type="match status" value="1"/>
</dbReference>
<dbReference type="GO" id="GO:0030295">
    <property type="term" value="F:protein kinase activator activity"/>
    <property type="evidence" value="ECO:0007669"/>
    <property type="project" value="TreeGrafter"/>
</dbReference>
<dbReference type="EC" id="2.7.13.3" evidence="4"/>
<dbReference type="Pfam" id="PF02518">
    <property type="entry name" value="HATPase_c"/>
    <property type="match status" value="1"/>
</dbReference>
<dbReference type="PROSITE" id="PS50109">
    <property type="entry name" value="HIS_KIN"/>
    <property type="match status" value="1"/>
</dbReference>
<comment type="subcellular location">
    <subcellularLocation>
        <location evidence="3">Cell membrane</location>
    </subcellularLocation>
    <subcellularLocation>
        <location evidence="2">Membrane</location>
        <topology evidence="2">Multi-pass membrane protein</topology>
    </subcellularLocation>
</comment>
<dbReference type="GO" id="GO:0005524">
    <property type="term" value="F:ATP binding"/>
    <property type="evidence" value="ECO:0007669"/>
    <property type="project" value="UniProtKB-KW"/>
</dbReference>
<evidence type="ECO:0000256" key="5">
    <source>
        <dbReference type="ARBA" id="ARBA00022553"/>
    </source>
</evidence>
<evidence type="ECO:0000256" key="7">
    <source>
        <dbReference type="ARBA" id="ARBA00022692"/>
    </source>
</evidence>
<evidence type="ECO:0000313" key="18">
    <source>
        <dbReference type="EMBL" id="TXK10265.1"/>
    </source>
</evidence>
<dbReference type="PROSITE" id="PS50113">
    <property type="entry name" value="PAC"/>
    <property type="match status" value="1"/>
</dbReference>
<evidence type="ECO:0000256" key="6">
    <source>
        <dbReference type="ARBA" id="ARBA00022679"/>
    </source>
</evidence>
<dbReference type="Gene3D" id="3.30.450.20">
    <property type="entry name" value="PAS domain"/>
    <property type="match status" value="1"/>
</dbReference>
<evidence type="ECO:0000256" key="12">
    <source>
        <dbReference type="ARBA" id="ARBA00023012"/>
    </source>
</evidence>
<dbReference type="AlphaFoldDB" id="A0A5C8HYU2"/>
<dbReference type="PANTHER" id="PTHR42878:SF7">
    <property type="entry name" value="SENSOR HISTIDINE KINASE GLRK"/>
    <property type="match status" value="1"/>
</dbReference>
<dbReference type="GO" id="GO:0000156">
    <property type="term" value="F:phosphorelay response regulator activity"/>
    <property type="evidence" value="ECO:0007669"/>
    <property type="project" value="TreeGrafter"/>
</dbReference>
<dbReference type="InterPro" id="IPR035965">
    <property type="entry name" value="PAS-like_dom_sf"/>
</dbReference>
<comment type="catalytic activity">
    <reaction evidence="1">
        <text>ATP + protein L-histidine = ADP + protein N-phospho-L-histidine.</text>
        <dbReference type="EC" id="2.7.13.3"/>
    </reaction>
</comment>
<dbReference type="SUPFAM" id="SSF55874">
    <property type="entry name" value="ATPase domain of HSP90 chaperone/DNA topoisomerase II/histidine kinase"/>
    <property type="match status" value="1"/>
</dbReference>
<dbReference type="InterPro" id="IPR000700">
    <property type="entry name" value="PAS-assoc_C"/>
</dbReference>
<feature type="domain" description="PAS" evidence="16">
    <location>
        <begin position="22"/>
        <end position="79"/>
    </location>
</feature>
<keyword evidence="6" id="KW-0808">Transferase</keyword>
<dbReference type="InterPro" id="IPR000014">
    <property type="entry name" value="PAS"/>
</dbReference>
<evidence type="ECO:0000256" key="4">
    <source>
        <dbReference type="ARBA" id="ARBA00012438"/>
    </source>
</evidence>